<dbReference type="InterPro" id="IPR002711">
    <property type="entry name" value="HNH"/>
</dbReference>
<keyword evidence="3" id="KW-1185">Reference proteome</keyword>
<dbReference type="GO" id="GO:0003676">
    <property type="term" value="F:nucleic acid binding"/>
    <property type="evidence" value="ECO:0007669"/>
    <property type="project" value="InterPro"/>
</dbReference>
<dbReference type="Proteomes" id="UP000248857">
    <property type="component" value="Unassembled WGS sequence"/>
</dbReference>
<reference evidence="2 3" key="1">
    <citation type="journal article" date="2018" name="Sci. Rep.">
        <title>A novel species of the marine cyanobacterium Acaryochloris with a unique pigment content and lifestyle.</title>
        <authorList>
            <person name="Partensky F."/>
            <person name="Six C."/>
            <person name="Ratin M."/>
            <person name="Garczarek L."/>
            <person name="Vaulot D."/>
            <person name="Probert I."/>
            <person name="Calteau A."/>
            <person name="Gourvil P."/>
            <person name="Marie D."/>
            <person name="Grebert T."/>
            <person name="Bouchier C."/>
            <person name="Le Panse S."/>
            <person name="Gachenot M."/>
            <person name="Rodriguez F."/>
            <person name="Garrido J.L."/>
        </authorList>
    </citation>
    <scope>NUCLEOTIDE SEQUENCE [LARGE SCALE GENOMIC DNA]</scope>
    <source>
        <strain evidence="2 3">RCC1774</strain>
    </source>
</reference>
<dbReference type="Gene3D" id="1.10.30.50">
    <property type="match status" value="1"/>
</dbReference>
<evidence type="ECO:0000313" key="2">
    <source>
        <dbReference type="EMBL" id="PZD75328.1"/>
    </source>
</evidence>
<dbReference type="GO" id="GO:0004519">
    <property type="term" value="F:endonuclease activity"/>
    <property type="evidence" value="ECO:0007669"/>
    <property type="project" value="InterPro"/>
</dbReference>
<dbReference type="RefSeq" id="WP_158534975.1">
    <property type="nucleotide sequence ID" value="NZ_CAWNWM010000001.1"/>
</dbReference>
<dbReference type="InterPro" id="IPR003615">
    <property type="entry name" value="HNH_nuc"/>
</dbReference>
<feature type="domain" description="HNH nuclease" evidence="1">
    <location>
        <begin position="52"/>
        <end position="108"/>
    </location>
</feature>
<accession>A0A2W1JPP5</accession>
<organism evidence="2 3">
    <name type="scientific">Acaryochloris thomasi RCC1774</name>
    <dbReference type="NCBI Taxonomy" id="1764569"/>
    <lineage>
        <taxon>Bacteria</taxon>
        <taxon>Bacillati</taxon>
        <taxon>Cyanobacteriota</taxon>
        <taxon>Cyanophyceae</taxon>
        <taxon>Acaryochloridales</taxon>
        <taxon>Acaryochloridaceae</taxon>
        <taxon>Acaryochloris</taxon>
        <taxon>Acaryochloris thomasi</taxon>
    </lineage>
</organism>
<sequence length="193" mass="22231">MPVDIRHLVNKLEQSRLLSHLKSHRTDAKRISKYYAPRHAFNRWRDSTEGQLWKETQFQKTKGLCSGCKKTYRSVSNFDIDHIKPLIKFPELAIDIDNFQLLCPTCNSKKGDSTLSNEETILYYRQNPLNLKQIAARLGVGIQCIQGKLNASEISFVDWSMQKDPIGISWNSVFEDENIHFFPVACSIADGRQ</sequence>
<name>A0A2W1JPP5_9CYAN</name>
<proteinExistence type="predicted"/>
<gene>
    <name evidence="2" type="ORF">C1752_00210</name>
</gene>
<dbReference type="SMART" id="SM00507">
    <property type="entry name" value="HNHc"/>
    <property type="match status" value="1"/>
</dbReference>
<dbReference type="CDD" id="cd00085">
    <property type="entry name" value="HNHc"/>
    <property type="match status" value="1"/>
</dbReference>
<evidence type="ECO:0000313" key="3">
    <source>
        <dbReference type="Proteomes" id="UP000248857"/>
    </source>
</evidence>
<dbReference type="OrthoDB" id="574620at2"/>
<dbReference type="Pfam" id="PF01844">
    <property type="entry name" value="HNH"/>
    <property type="match status" value="1"/>
</dbReference>
<dbReference type="AlphaFoldDB" id="A0A2W1JPP5"/>
<dbReference type="EMBL" id="PQWO01000001">
    <property type="protein sequence ID" value="PZD75328.1"/>
    <property type="molecule type" value="Genomic_DNA"/>
</dbReference>
<evidence type="ECO:0000259" key="1">
    <source>
        <dbReference type="SMART" id="SM00507"/>
    </source>
</evidence>
<comment type="caution">
    <text evidence="2">The sequence shown here is derived from an EMBL/GenBank/DDBJ whole genome shotgun (WGS) entry which is preliminary data.</text>
</comment>
<protein>
    <recommendedName>
        <fullName evidence="1">HNH nuclease domain-containing protein</fullName>
    </recommendedName>
</protein>
<dbReference type="GO" id="GO:0008270">
    <property type="term" value="F:zinc ion binding"/>
    <property type="evidence" value="ECO:0007669"/>
    <property type="project" value="InterPro"/>
</dbReference>